<evidence type="ECO:0000256" key="5">
    <source>
        <dbReference type="ARBA" id="ARBA00022777"/>
    </source>
</evidence>
<keyword evidence="11" id="KW-1185">Reference proteome</keyword>
<evidence type="ECO:0000256" key="6">
    <source>
        <dbReference type="ARBA" id="ARBA00022840"/>
    </source>
</evidence>
<feature type="binding site" evidence="7">
    <location>
        <position position="128"/>
    </location>
    <ligand>
        <name>ATP</name>
        <dbReference type="ChEBI" id="CHEBI:30616"/>
    </ligand>
</feature>
<dbReference type="EC" id="2.7.11.1" evidence="1"/>
<keyword evidence="3" id="KW-0808">Transferase</keyword>
<evidence type="ECO:0000259" key="9">
    <source>
        <dbReference type="PROSITE" id="PS50011"/>
    </source>
</evidence>
<dbReference type="CDD" id="cd14019">
    <property type="entry name" value="STKc_Cdc7"/>
    <property type="match status" value="1"/>
</dbReference>
<organism evidence="10 11">
    <name type="scientific">Magallana gigas</name>
    <name type="common">Pacific oyster</name>
    <name type="synonym">Crassostrea gigas</name>
    <dbReference type="NCBI Taxonomy" id="29159"/>
    <lineage>
        <taxon>Eukaryota</taxon>
        <taxon>Metazoa</taxon>
        <taxon>Spiralia</taxon>
        <taxon>Lophotrochozoa</taxon>
        <taxon>Mollusca</taxon>
        <taxon>Bivalvia</taxon>
        <taxon>Autobranchia</taxon>
        <taxon>Pteriomorphia</taxon>
        <taxon>Ostreida</taxon>
        <taxon>Ostreoidea</taxon>
        <taxon>Ostreidae</taxon>
        <taxon>Magallana</taxon>
    </lineage>
</organism>
<dbReference type="PROSITE" id="PS00108">
    <property type="entry name" value="PROTEIN_KINASE_ST"/>
    <property type="match status" value="1"/>
</dbReference>
<feature type="compositionally biased region" description="Pro residues" evidence="8">
    <location>
        <begin position="260"/>
        <end position="273"/>
    </location>
</feature>
<dbReference type="EnsemblMetazoa" id="G24126.3">
    <property type="protein sequence ID" value="G24126.3:cds"/>
    <property type="gene ID" value="G24126"/>
</dbReference>
<feature type="domain" description="Protein kinase" evidence="9">
    <location>
        <begin position="96"/>
        <end position="520"/>
    </location>
</feature>
<keyword evidence="4 7" id="KW-0547">Nucleotide-binding</keyword>
<dbReference type="Gene3D" id="3.30.200.20">
    <property type="entry name" value="Phosphorylase Kinase, domain 1"/>
    <property type="match status" value="1"/>
</dbReference>
<dbReference type="InterPro" id="IPR000719">
    <property type="entry name" value="Prot_kinase_dom"/>
</dbReference>
<dbReference type="PROSITE" id="PS00107">
    <property type="entry name" value="PROTEIN_KINASE_ATP"/>
    <property type="match status" value="1"/>
</dbReference>
<dbReference type="OMA" id="QGFTMEK"/>
<dbReference type="Gene3D" id="1.10.510.10">
    <property type="entry name" value="Transferase(Phosphotransferase) domain 1"/>
    <property type="match status" value="2"/>
</dbReference>
<dbReference type="GO" id="GO:0005634">
    <property type="term" value="C:nucleus"/>
    <property type="evidence" value="ECO:0007669"/>
    <property type="project" value="TreeGrafter"/>
</dbReference>
<dbReference type="SMART" id="SM00220">
    <property type="entry name" value="S_TKc"/>
    <property type="match status" value="1"/>
</dbReference>
<evidence type="ECO:0000256" key="1">
    <source>
        <dbReference type="ARBA" id="ARBA00012513"/>
    </source>
</evidence>
<dbReference type="Pfam" id="PF00069">
    <property type="entry name" value="Pkinase"/>
    <property type="match status" value="2"/>
</dbReference>
<dbReference type="AlphaFoldDB" id="A0A8W8KMG7"/>
<dbReference type="SUPFAM" id="SSF56112">
    <property type="entry name" value="Protein kinase-like (PK-like)"/>
    <property type="match status" value="1"/>
</dbReference>
<dbReference type="InterPro" id="IPR017441">
    <property type="entry name" value="Protein_kinase_ATP_BS"/>
</dbReference>
<dbReference type="InterPro" id="IPR011009">
    <property type="entry name" value="Kinase-like_dom_sf"/>
</dbReference>
<evidence type="ECO:0000313" key="10">
    <source>
        <dbReference type="EnsemblMetazoa" id="G24126.2:cds"/>
    </source>
</evidence>
<dbReference type="PANTHER" id="PTHR44167">
    <property type="entry name" value="OVARIAN-SPECIFIC SERINE/THREONINE-PROTEIN KINASE LOK-RELATED"/>
    <property type="match status" value="1"/>
</dbReference>
<dbReference type="GO" id="GO:0044773">
    <property type="term" value="P:mitotic DNA damage checkpoint signaling"/>
    <property type="evidence" value="ECO:0007669"/>
    <property type="project" value="TreeGrafter"/>
</dbReference>
<protein>
    <recommendedName>
        <fullName evidence="1">non-specific serine/threonine protein kinase</fullName>
        <ecNumber evidence="1">2.7.11.1</ecNumber>
    </recommendedName>
</protein>
<dbReference type="GO" id="GO:0004674">
    <property type="term" value="F:protein serine/threonine kinase activity"/>
    <property type="evidence" value="ECO:0007669"/>
    <property type="project" value="UniProtKB-KW"/>
</dbReference>
<dbReference type="PANTHER" id="PTHR44167:SF23">
    <property type="entry name" value="CDC7 KINASE, ISOFORM A-RELATED"/>
    <property type="match status" value="1"/>
</dbReference>
<evidence type="ECO:0000256" key="3">
    <source>
        <dbReference type="ARBA" id="ARBA00022679"/>
    </source>
</evidence>
<evidence type="ECO:0000256" key="4">
    <source>
        <dbReference type="ARBA" id="ARBA00022741"/>
    </source>
</evidence>
<dbReference type="GO" id="GO:0005524">
    <property type="term" value="F:ATP binding"/>
    <property type="evidence" value="ECO:0007669"/>
    <property type="project" value="UniProtKB-UniRule"/>
</dbReference>
<accession>A0A8W8KMG7</accession>
<name>A0A8W8KMG7_MAGGI</name>
<evidence type="ECO:0000313" key="11">
    <source>
        <dbReference type="Proteomes" id="UP000005408"/>
    </source>
</evidence>
<sequence>MDERMGEIMKDDIPASLSYGGFSNPASLTNPTFSRTENVSGAPGSHYVEEEPEETCSSPKKLKSAVLSPDIKSLPYDVQEEIECLYEFVPEVDHHFVVIDKIGEGTFSSVFLAQLKHYKELPQKFALKHIIPTSHPSRIEGELRCLQEIGGCDNVMGVELCIRHKDHVVIVMPYFPHRKFQDYILTLSVDEVRGYIKNLLIALRRVHKFDVIHRDVKPSNFLYDSATKQYALVDFGLAHKVKSQPNEMKLKSQKTETTPPVKPSPSVKPPRNPLSPTTSSQDNKQKIVAGKKSQNYVTPELENSTFARRVKSPRRVLLAKRALLAKNKTSDLDKGAKVSAVMSTCDCYGKPQICSICNSRANQQAPRAGTPGFRAPEVLMKFPDQSTAVDIWSAGVIFLSLLSGRYPFFRANDDMTALAQIISIMGSEEVSQSAKAYGKHLLCHPGNKPVDLKVLCTKLRAGPAANQHAAHKEGLSDKEKEAFTSWANIPDSAYDLLKKLLDMNPFTRITADQALQHEFFSSSQS</sequence>
<keyword evidence="5" id="KW-0418">Kinase</keyword>
<dbReference type="EnsemblMetazoa" id="G24126.2">
    <property type="protein sequence ID" value="G24126.2:cds"/>
    <property type="gene ID" value="G24126"/>
</dbReference>
<keyword evidence="2" id="KW-0723">Serine/threonine-protein kinase</keyword>
<dbReference type="OrthoDB" id="10020333at2759"/>
<reference evidence="10" key="1">
    <citation type="submission" date="2022-08" db="UniProtKB">
        <authorList>
            <consortium name="EnsemblMetazoa"/>
        </authorList>
    </citation>
    <scope>IDENTIFICATION</scope>
    <source>
        <strain evidence="10">05x7-T-G4-1.051#20</strain>
    </source>
</reference>
<dbReference type="PROSITE" id="PS50011">
    <property type="entry name" value="PROTEIN_KINASE_DOM"/>
    <property type="match status" value="1"/>
</dbReference>
<keyword evidence="6 7" id="KW-0067">ATP-binding</keyword>
<dbReference type="Proteomes" id="UP000005408">
    <property type="component" value="Unassembled WGS sequence"/>
</dbReference>
<feature type="compositionally biased region" description="Polar residues" evidence="8">
    <location>
        <begin position="29"/>
        <end position="39"/>
    </location>
</feature>
<feature type="region of interest" description="Disordered" evidence="8">
    <location>
        <begin position="244"/>
        <end position="294"/>
    </location>
</feature>
<feature type="region of interest" description="Disordered" evidence="8">
    <location>
        <begin position="29"/>
        <end position="60"/>
    </location>
</feature>
<dbReference type="InterPro" id="IPR008271">
    <property type="entry name" value="Ser/Thr_kinase_AS"/>
</dbReference>
<proteinExistence type="predicted"/>
<evidence type="ECO:0000256" key="8">
    <source>
        <dbReference type="SAM" id="MobiDB-lite"/>
    </source>
</evidence>
<evidence type="ECO:0000256" key="2">
    <source>
        <dbReference type="ARBA" id="ARBA00022527"/>
    </source>
</evidence>
<evidence type="ECO:0000256" key="7">
    <source>
        <dbReference type="PROSITE-ProRule" id="PRU10141"/>
    </source>
</evidence>